<protein>
    <submittedName>
        <fullName evidence="2">Uncharacterized protein</fullName>
    </submittedName>
</protein>
<accession>A0ABC8IUY0</accession>
<proteinExistence type="predicted"/>
<dbReference type="EMBL" id="CAKOAT010056266">
    <property type="protein sequence ID" value="CAH8302128.1"/>
    <property type="molecule type" value="Genomic_DNA"/>
</dbReference>
<sequence length="76" mass="8803">MTCNECAEEAKKKSAKAEKSRKSASEGKKMHNHLHTQPFEEDSHGEDIQRRIQSTVLAVFRTRYNIHWWGFDGEIG</sequence>
<evidence type="ECO:0000313" key="3">
    <source>
        <dbReference type="Proteomes" id="UP001642260"/>
    </source>
</evidence>
<name>A0ABC8IUY0_ERUVS</name>
<gene>
    <name evidence="2" type="ORF">ERUC_LOCUS3130</name>
</gene>
<dbReference type="Proteomes" id="UP001642260">
    <property type="component" value="Unassembled WGS sequence"/>
</dbReference>
<comment type="caution">
    <text evidence="2">The sequence shown here is derived from an EMBL/GenBank/DDBJ whole genome shotgun (WGS) entry which is preliminary data.</text>
</comment>
<organism evidence="2 3">
    <name type="scientific">Eruca vesicaria subsp. sativa</name>
    <name type="common">Garden rocket</name>
    <name type="synonym">Eruca sativa</name>
    <dbReference type="NCBI Taxonomy" id="29727"/>
    <lineage>
        <taxon>Eukaryota</taxon>
        <taxon>Viridiplantae</taxon>
        <taxon>Streptophyta</taxon>
        <taxon>Embryophyta</taxon>
        <taxon>Tracheophyta</taxon>
        <taxon>Spermatophyta</taxon>
        <taxon>Magnoliopsida</taxon>
        <taxon>eudicotyledons</taxon>
        <taxon>Gunneridae</taxon>
        <taxon>Pentapetalae</taxon>
        <taxon>rosids</taxon>
        <taxon>malvids</taxon>
        <taxon>Brassicales</taxon>
        <taxon>Brassicaceae</taxon>
        <taxon>Brassiceae</taxon>
        <taxon>Eruca</taxon>
    </lineage>
</organism>
<feature type="region of interest" description="Disordered" evidence="1">
    <location>
        <begin position="1"/>
        <end position="48"/>
    </location>
</feature>
<reference evidence="2 3" key="1">
    <citation type="submission" date="2022-03" db="EMBL/GenBank/DDBJ databases">
        <authorList>
            <person name="Macdonald S."/>
            <person name="Ahmed S."/>
            <person name="Newling K."/>
        </authorList>
    </citation>
    <scope>NUCLEOTIDE SEQUENCE [LARGE SCALE GENOMIC DNA]</scope>
</reference>
<dbReference type="AlphaFoldDB" id="A0ABC8IUY0"/>
<feature type="compositionally biased region" description="Basic and acidic residues" evidence="1">
    <location>
        <begin position="8"/>
        <end position="29"/>
    </location>
</feature>
<keyword evidence="3" id="KW-1185">Reference proteome</keyword>
<evidence type="ECO:0000256" key="1">
    <source>
        <dbReference type="SAM" id="MobiDB-lite"/>
    </source>
</evidence>
<evidence type="ECO:0000313" key="2">
    <source>
        <dbReference type="EMBL" id="CAH8302128.1"/>
    </source>
</evidence>